<dbReference type="Proteomes" id="UP000694906">
    <property type="component" value="Unplaced"/>
</dbReference>
<reference evidence="3" key="1">
    <citation type="submission" date="2025-08" db="UniProtKB">
        <authorList>
            <consortium name="RefSeq"/>
        </authorList>
    </citation>
    <scope>IDENTIFICATION</scope>
</reference>
<dbReference type="AlphaFoldDB" id="A0AAX6SHI7"/>
<evidence type="ECO:0000313" key="3">
    <source>
        <dbReference type="RefSeq" id="XP_021108347.1"/>
    </source>
</evidence>
<keyword evidence="2" id="KW-1185">Reference proteome</keyword>
<feature type="region of interest" description="Disordered" evidence="1">
    <location>
        <begin position="1"/>
        <end position="20"/>
    </location>
</feature>
<feature type="compositionally biased region" description="Basic residues" evidence="1">
    <location>
        <begin position="242"/>
        <end position="253"/>
    </location>
</feature>
<protein>
    <submittedName>
        <fullName evidence="3">Uncharacterized protein LOC110347667</fullName>
    </submittedName>
</protein>
<name>A0AAX6SHI7_HETGA</name>
<feature type="compositionally biased region" description="Basic and acidic residues" evidence="1">
    <location>
        <begin position="254"/>
        <end position="284"/>
    </location>
</feature>
<sequence length="399" mass="42305">MPRGLLVPSPGIPTRTAGNQGNILERRRGVDGNRGAMLGKERGRLPAAVRVVVRRLPGAWGAELGARRPAALEGLGGKRVRLPAPEGLLACEGSAGCAGTSAGPEARDARDGLSFQGEGGGSARCCLLGREREREREREESPALGLRGPREQAAGRRGARSLGARAQAEARGRSQGAGSPPAPGQQQERPRGRGTRAPPLRGPGPRSPRRAGAGPELQRQVRPRGPAQPWGDSSLTALLPGRGRRRGARRAARKRDPPGRPERAARGDGRAGPRDGEVKGEVAARRGAPGGTAGRAEGAPPSLRESLRVRRLRSAPEDPDLRSLLCGTRPRREHWKPRRLEPRPGGAWASAVSGSVTLPRELSCVVSLYLLGNSGWCTIALVKSKVSKPNCQPMSRYKR</sequence>
<proteinExistence type="predicted"/>
<feature type="compositionally biased region" description="Basic and acidic residues" evidence="1">
    <location>
        <begin position="129"/>
        <end position="141"/>
    </location>
</feature>
<dbReference type="RefSeq" id="XP_021108347.1">
    <property type="nucleotide sequence ID" value="XM_021252688.1"/>
</dbReference>
<gene>
    <name evidence="3" type="primary">LOC110347667</name>
</gene>
<feature type="compositionally biased region" description="Low complexity" evidence="1">
    <location>
        <begin position="294"/>
        <end position="304"/>
    </location>
</feature>
<organism evidence="2 3">
    <name type="scientific">Heterocephalus glaber</name>
    <name type="common">Naked mole rat</name>
    <dbReference type="NCBI Taxonomy" id="10181"/>
    <lineage>
        <taxon>Eukaryota</taxon>
        <taxon>Metazoa</taxon>
        <taxon>Chordata</taxon>
        <taxon>Craniata</taxon>
        <taxon>Vertebrata</taxon>
        <taxon>Euteleostomi</taxon>
        <taxon>Mammalia</taxon>
        <taxon>Eutheria</taxon>
        <taxon>Euarchontoglires</taxon>
        <taxon>Glires</taxon>
        <taxon>Rodentia</taxon>
        <taxon>Hystricomorpha</taxon>
        <taxon>Bathyergidae</taxon>
        <taxon>Heterocephalus</taxon>
    </lineage>
</organism>
<accession>A0AAX6SHI7</accession>
<dbReference type="GeneID" id="110347667"/>
<feature type="region of interest" description="Disordered" evidence="1">
    <location>
        <begin position="96"/>
        <end position="325"/>
    </location>
</feature>
<evidence type="ECO:0000313" key="2">
    <source>
        <dbReference type="Proteomes" id="UP000694906"/>
    </source>
</evidence>
<evidence type="ECO:0000256" key="1">
    <source>
        <dbReference type="SAM" id="MobiDB-lite"/>
    </source>
</evidence>